<accession>A0A0D2DMW4</accession>
<dbReference type="InterPro" id="IPR036522">
    <property type="entry name" value="MoaC_sf"/>
</dbReference>
<dbReference type="Proteomes" id="UP000053342">
    <property type="component" value="Unassembled WGS sequence"/>
</dbReference>
<dbReference type="GO" id="GO:0061798">
    <property type="term" value="F:GTP 3',8'-cyclase activity"/>
    <property type="evidence" value="ECO:0007669"/>
    <property type="project" value="TreeGrafter"/>
</dbReference>
<feature type="compositionally biased region" description="Polar residues" evidence="6">
    <location>
        <begin position="441"/>
        <end position="453"/>
    </location>
</feature>
<dbReference type="PANTHER" id="PTHR22960:SF0">
    <property type="entry name" value="MOLYBDENUM COFACTOR BIOSYNTHESIS PROTEIN 1"/>
    <property type="match status" value="1"/>
</dbReference>
<proteinExistence type="predicted"/>
<feature type="region of interest" description="Disordered" evidence="6">
    <location>
        <begin position="120"/>
        <end position="155"/>
    </location>
</feature>
<gene>
    <name evidence="8" type="ORF">PV06_04888</name>
</gene>
<comment type="pathway">
    <text evidence="2">Cofactor biosynthesis; molybdopterin biosynthesis.</text>
</comment>
<dbReference type="Pfam" id="PF01967">
    <property type="entry name" value="MoaC"/>
    <property type="match status" value="1"/>
</dbReference>
<evidence type="ECO:0000256" key="3">
    <source>
        <dbReference type="ARBA" id="ARBA00012575"/>
    </source>
</evidence>
<evidence type="ECO:0000256" key="2">
    <source>
        <dbReference type="ARBA" id="ARBA00005046"/>
    </source>
</evidence>
<dbReference type="GeneID" id="27356962"/>
<dbReference type="AlphaFoldDB" id="A0A0D2DMW4"/>
<evidence type="ECO:0000313" key="9">
    <source>
        <dbReference type="Proteomes" id="UP000053342"/>
    </source>
</evidence>
<keyword evidence="4" id="KW-0501">Molybdenum cofactor biosynthesis</keyword>
<dbReference type="STRING" id="215243.A0A0D2DMW4"/>
<dbReference type="SUPFAM" id="SSF55040">
    <property type="entry name" value="Molybdenum cofactor biosynthesis protein C, MoaC"/>
    <property type="match status" value="1"/>
</dbReference>
<dbReference type="VEuPathDB" id="FungiDB:PV06_04888"/>
<evidence type="ECO:0000259" key="7">
    <source>
        <dbReference type="Pfam" id="PF01967"/>
    </source>
</evidence>
<feature type="domain" description="Molybdopterin cofactor biosynthesis C (MoaC)" evidence="7">
    <location>
        <begin position="159"/>
        <end position="316"/>
    </location>
</feature>
<reference evidence="8 9" key="1">
    <citation type="submission" date="2015-01" db="EMBL/GenBank/DDBJ databases">
        <title>The Genome Sequence of Exophiala oligosperma CBS72588.</title>
        <authorList>
            <consortium name="The Broad Institute Genomics Platform"/>
            <person name="Cuomo C."/>
            <person name="de Hoog S."/>
            <person name="Gorbushina A."/>
            <person name="Stielow B."/>
            <person name="Teixiera M."/>
            <person name="Abouelleil A."/>
            <person name="Chapman S.B."/>
            <person name="Priest M."/>
            <person name="Young S.K."/>
            <person name="Wortman J."/>
            <person name="Nusbaum C."/>
            <person name="Birren B."/>
        </authorList>
    </citation>
    <scope>NUCLEOTIDE SEQUENCE [LARGE SCALE GENOMIC DNA]</scope>
    <source>
        <strain evidence="8 9">CBS 72588</strain>
    </source>
</reference>
<dbReference type="HOGENOM" id="CLU_550978_0_0_1"/>
<feature type="region of interest" description="Disordered" evidence="6">
    <location>
        <begin position="1"/>
        <end position="21"/>
    </location>
</feature>
<dbReference type="GO" id="GO:0061799">
    <property type="term" value="F:cyclic pyranopterin monophosphate synthase activity"/>
    <property type="evidence" value="ECO:0007669"/>
    <property type="project" value="UniProtKB-EC"/>
</dbReference>
<dbReference type="UniPathway" id="UPA00344"/>
<keyword evidence="9" id="KW-1185">Reference proteome</keyword>
<evidence type="ECO:0000313" key="8">
    <source>
        <dbReference type="EMBL" id="KIW43825.1"/>
    </source>
</evidence>
<evidence type="ECO:0000256" key="6">
    <source>
        <dbReference type="SAM" id="MobiDB-lite"/>
    </source>
</evidence>
<dbReference type="RefSeq" id="XP_016264041.1">
    <property type="nucleotide sequence ID" value="XM_016405835.1"/>
</dbReference>
<feature type="compositionally biased region" description="Basic and acidic residues" evidence="6">
    <location>
        <begin position="140"/>
        <end position="155"/>
    </location>
</feature>
<evidence type="ECO:0000256" key="4">
    <source>
        <dbReference type="ARBA" id="ARBA00023150"/>
    </source>
</evidence>
<feature type="compositionally biased region" description="Low complexity" evidence="6">
    <location>
        <begin position="1"/>
        <end position="15"/>
    </location>
</feature>
<dbReference type="InterPro" id="IPR047594">
    <property type="entry name" value="MoaC_bact/euk"/>
</dbReference>
<evidence type="ECO:0000256" key="1">
    <source>
        <dbReference type="ARBA" id="ARBA00001637"/>
    </source>
</evidence>
<dbReference type="PANTHER" id="PTHR22960">
    <property type="entry name" value="MOLYBDOPTERIN COFACTOR SYNTHESIS PROTEIN A"/>
    <property type="match status" value="1"/>
</dbReference>
<dbReference type="InterPro" id="IPR002820">
    <property type="entry name" value="Mopterin_CF_biosynth-C_dom"/>
</dbReference>
<dbReference type="InterPro" id="IPR050105">
    <property type="entry name" value="MoCo_biosynth_MoaA/MoaC"/>
</dbReference>
<feature type="compositionally biased region" description="Basic and acidic residues" evidence="6">
    <location>
        <begin position="413"/>
        <end position="429"/>
    </location>
</feature>
<dbReference type="CDD" id="cd01420">
    <property type="entry name" value="MoaC_PE"/>
    <property type="match status" value="1"/>
</dbReference>
<feature type="region of interest" description="Disordered" evidence="6">
    <location>
        <begin position="413"/>
        <end position="480"/>
    </location>
</feature>
<name>A0A0D2DMW4_9EURO</name>
<comment type="catalytic activity">
    <reaction evidence="1">
        <text>(8S)-3',8-cyclo-7,8-dihydroguanosine 5'-triphosphate = cyclic pyranopterin phosphate + diphosphate</text>
        <dbReference type="Rhea" id="RHEA:49580"/>
        <dbReference type="ChEBI" id="CHEBI:33019"/>
        <dbReference type="ChEBI" id="CHEBI:59648"/>
        <dbReference type="ChEBI" id="CHEBI:131766"/>
        <dbReference type="EC" id="4.6.1.17"/>
    </reaction>
</comment>
<protein>
    <recommendedName>
        <fullName evidence="3">cyclic pyranopterin monophosphate synthase</fullName>
        <ecNumber evidence="3">4.6.1.17</ecNumber>
    </recommendedName>
</protein>
<dbReference type="EMBL" id="KN847335">
    <property type="protein sequence ID" value="KIW43825.1"/>
    <property type="molecule type" value="Genomic_DNA"/>
</dbReference>
<dbReference type="Gene3D" id="3.30.70.640">
    <property type="entry name" value="Molybdopterin cofactor biosynthesis C (MoaC) domain"/>
    <property type="match status" value="1"/>
</dbReference>
<organism evidence="8 9">
    <name type="scientific">Exophiala oligosperma</name>
    <dbReference type="NCBI Taxonomy" id="215243"/>
    <lineage>
        <taxon>Eukaryota</taxon>
        <taxon>Fungi</taxon>
        <taxon>Dikarya</taxon>
        <taxon>Ascomycota</taxon>
        <taxon>Pezizomycotina</taxon>
        <taxon>Eurotiomycetes</taxon>
        <taxon>Chaetothyriomycetidae</taxon>
        <taxon>Chaetothyriales</taxon>
        <taxon>Herpotrichiellaceae</taxon>
        <taxon>Exophiala</taxon>
    </lineage>
</organism>
<sequence>MPSSSPTSPLPRSYSELQSSTHPSKYLSSSIPFHLLGSSTPSISRQQWRHFSFTTAPNSALSRRCYHDSASQPTGPRRALTKNTFRYIRCQEAFRFLPTTEPENIPSFRSHTWPEARARLKQRKLSSQENVRHSSSSSSEFEKDPPELNHLTSDGEAHMVSISGKVPTRRSATATTVLLFSDPQTYRALLAARLRKGDAIAVARIAGIQAAKKTADLIPLAHPGLSITGVKVRLEPFMSDQLPKPFTAGSLGLSPDTLRFGGVAVMATVDCEGKTGVEMEAMSAASVAGLTMYDMLKGVDKAMVLTATRVVAKSGGKSGDWVWDEKSNAIVKVKVSAVDKAQKTTAPGYREGSQIGRAGDTSTADAAMLRALEQQHHDIKHKKIASLTSHMQREIDSGVLMPNIRNHWTRWVESESHNEPPEANNERRPTSTGDSVPDTRNMGSMSHKQSTETVPVGAPSEAHTRDNQDSSTTILRRGRVSTREFLSTRRQRLTDMLENGGVPQTY</sequence>
<dbReference type="GO" id="GO:0006777">
    <property type="term" value="P:Mo-molybdopterin cofactor biosynthetic process"/>
    <property type="evidence" value="ECO:0007669"/>
    <property type="project" value="UniProtKB-KW"/>
</dbReference>
<evidence type="ECO:0000256" key="5">
    <source>
        <dbReference type="ARBA" id="ARBA00023239"/>
    </source>
</evidence>
<dbReference type="EC" id="4.6.1.17" evidence="3"/>
<keyword evidence="5" id="KW-0456">Lyase</keyword>
<dbReference type="OrthoDB" id="429626at2759"/>